<organism evidence="1 2">
    <name type="scientific">Pigmentiphaga daeguensis</name>
    <dbReference type="NCBI Taxonomy" id="414049"/>
    <lineage>
        <taxon>Bacteria</taxon>
        <taxon>Pseudomonadati</taxon>
        <taxon>Pseudomonadota</taxon>
        <taxon>Betaproteobacteria</taxon>
        <taxon>Burkholderiales</taxon>
        <taxon>Alcaligenaceae</taxon>
        <taxon>Pigmentiphaga</taxon>
    </lineage>
</organism>
<name>A0ABN1CQY8_9BURK</name>
<protein>
    <recommendedName>
        <fullName evidence="3">DUF1640 domain-containing protein</fullName>
    </recommendedName>
</protein>
<dbReference type="RefSeq" id="WP_132979234.1">
    <property type="nucleotide sequence ID" value="NZ_BAAAEN010000022.1"/>
</dbReference>
<evidence type="ECO:0008006" key="3">
    <source>
        <dbReference type="Google" id="ProtNLM"/>
    </source>
</evidence>
<proteinExistence type="predicted"/>
<dbReference type="Gene3D" id="1.20.58.130">
    <property type="match status" value="1"/>
</dbReference>
<evidence type="ECO:0000313" key="2">
    <source>
        <dbReference type="Proteomes" id="UP001501706"/>
    </source>
</evidence>
<sequence>MHVELFTSLTAVGVSEERAKAVVLAMDSAMDAKIDYGQEGMRRDIESLHRDIQALDHKIDLGLNALRGEMKSMEQRTDASLAGLRGEMRAMESRLDTKIDSVGREIGYVKWYAASAVPATALVLGLLNYLKA</sequence>
<dbReference type="EMBL" id="BAAAEN010000022">
    <property type="protein sequence ID" value="GAA0523234.1"/>
    <property type="molecule type" value="Genomic_DNA"/>
</dbReference>
<gene>
    <name evidence="1" type="ORF">GCM10009097_45940</name>
</gene>
<evidence type="ECO:0000313" key="1">
    <source>
        <dbReference type="EMBL" id="GAA0523234.1"/>
    </source>
</evidence>
<accession>A0ABN1CQY8</accession>
<reference evidence="1 2" key="1">
    <citation type="journal article" date="2019" name="Int. J. Syst. Evol. Microbiol.">
        <title>The Global Catalogue of Microorganisms (GCM) 10K type strain sequencing project: providing services to taxonomists for standard genome sequencing and annotation.</title>
        <authorList>
            <consortium name="The Broad Institute Genomics Platform"/>
            <consortium name="The Broad Institute Genome Sequencing Center for Infectious Disease"/>
            <person name="Wu L."/>
            <person name="Ma J."/>
        </authorList>
    </citation>
    <scope>NUCLEOTIDE SEQUENCE [LARGE SCALE GENOMIC DNA]</scope>
    <source>
        <strain evidence="1 2">JCM 14330</strain>
    </source>
</reference>
<comment type="caution">
    <text evidence="1">The sequence shown here is derived from an EMBL/GenBank/DDBJ whole genome shotgun (WGS) entry which is preliminary data.</text>
</comment>
<keyword evidence="2" id="KW-1185">Reference proteome</keyword>
<dbReference type="Proteomes" id="UP001501706">
    <property type="component" value="Unassembled WGS sequence"/>
</dbReference>